<evidence type="ECO:0000313" key="2">
    <source>
        <dbReference type="Proteomes" id="UP001209540"/>
    </source>
</evidence>
<organism evidence="1 2">
    <name type="scientific">Phascolomyces articulosus</name>
    <dbReference type="NCBI Taxonomy" id="60185"/>
    <lineage>
        <taxon>Eukaryota</taxon>
        <taxon>Fungi</taxon>
        <taxon>Fungi incertae sedis</taxon>
        <taxon>Mucoromycota</taxon>
        <taxon>Mucoromycotina</taxon>
        <taxon>Mucoromycetes</taxon>
        <taxon>Mucorales</taxon>
        <taxon>Lichtheimiaceae</taxon>
        <taxon>Phascolomyces</taxon>
    </lineage>
</organism>
<reference evidence="1" key="1">
    <citation type="journal article" date="2022" name="IScience">
        <title>Evolution of zygomycete secretomes and the origins of terrestrial fungal ecologies.</title>
        <authorList>
            <person name="Chang Y."/>
            <person name="Wang Y."/>
            <person name="Mondo S."/>
            <person name="Ahrendt S."/>
            <person name="Andreopoulos W."/>
            <person name="Barry K."/>
            <person name="Beard J."/>
            <person name="Benny G.L."/>
            <person name="Blankenship S."/>
            <person name="Bonito G."/>
            <person name="Cuomo C."/>
            <person name="Desiro A."/>
            <person name="Gervers K.A."/>
            <person name="Hundley H."/>
            <person name="Kuo A."/>
            <person name="LaButti K."/>
            <person name="Lang B.F."/>
            <person name="Lipzen A."/>
            <person name="O'Donnell K."/>
            <person name="Pangilinan J."/>
            <person name="Reynolds N."/>
            <person name="Sandor L."/>
            <person name="Smith M.E."/>
            <person name="Tsang A."/>
            <person name="Grigoriev I.V."/>
            <person name="Stajich J.E."/>
            <person name="Spatafora J.W."/>
        </authorList>
    </citation>
    <scope>NUCLEOTIDE SEQUENCE</scope>
    <source>
        <strain evidence="1">RSA 2281</strain>
    </source>
</reference>
<gene>
    <name evidence="1" type="ORF">BDA99DRAFT_78926</name>
</gene>
<dbReference type="EMBL" id="JAIXMP010000015">
    <property type="protein sequence ID" value="KAI9261545.1"/>
    <property type="molecule type" value="Genomic_DNA"/>
</dbReference>
<comment type="caution">
    <text evidence="1">The sequence shown here is derived from an EMBL/GenBank/DDBJ whole genome shotgun (WGS) entry which is preliminary data.</text>
</comment>
<protein>
    <submittedName>
        <fullName evidence="1">Uncharacterized protein</fullName>
    </submittedName>
</protein>
<sequence length="290" mass="32865">MFPEITDQFLIDYEQPIEDLMVQFYGTLARIDASVLCFGAHLYYQNVIQVVKSKSVQLSNGNGNNYTPFNSKVPIQKFDLPSWTGARGEHVPGIHLRSLLENFKVVGRYMYLTSTSIPVSINRSFSQAPIQYCLIDNGQMNELYPIWLIHPHRLLFIDTLSSATSIPFICTTAKQIGSFHHESVEEYHIKATHILPAQREDEFWITTTTSSSESQYVGAYLSLTEDCADCEILSGVQFELSPQSGYVVMPVVRRNDINGFYKSIGVCITGYRYKLSNPGIENGEREFIIC</sequence>
<accession>A0AAD5K8N9</accession>
<reference evidence="1" key="2">
    <citation type="submission" date="2023-02" db="EMBL/GenBank/DDBJ databases">
        <authorList>
            <consortium name="DOE Joint Genome Institute"/>
            <person name="Mondo S.J."/>
            <person name="Chang Y."/>
            <person name="Wang Y."/>
            <person name="Ahrendt S."/>
            <person name="Andreopoulos W."/>
            <person name="Barry K."/>
            <person name="Beard J."/>
            <person name="Benny G.L."/>
            <person name="Blankenship S."/>
            <person name="Bonito G."/>
            <person name="Cuomo C."/>
            <person name="Desiro A."/>
            <person name="Gervers K.A."/>
            <person name="Hundley H."/>
            <person name="Kuo A."/>
            <person name="LaButti K."/>
            <person name="Lang B.F."/>
            <person name="Lipzen A."/>
            <person name="O'Donnell K."/>
            <person name="Pangilinan J."/>
            <person name="Reynolds N."/>
            <person name="Sandor L."/>
            <person name="Smith M.W."/>
            <person name="Tsang A."/>
            <person name="Grigoriev I.V."/>
            <person name="Stajich J.E."/>
            <person name="Spatafora J.W."/>
        </authorList>
    </citation>
    <scope>NUCLEOTIDE SEQUENCE</scope>
    <source>
        <strain evidence="1">RSA 2281</strain>
    </source>
</reference>
<evidence type="ECO:0000313" key="1">
    <source>
        <dbReference type="EMBL" id="KAI9261545.1"/>
    </source>
</evidence>
<dbReference type="Proteomes" id="UP001209540">
    <property type="component" value="Unassembled WGS sequence"/>
</dbReference>
<proteinExistence type="predicted"/>
<dbReference type="AlphaFoldDB" id="A0AAD5K8N9"/>
<keyword evidence="2" id="KW-1185">Reference proteome</keyword>
<name>A0AAD5K8N9_9FUNG</name>